<comment type="caution">
    <text evidence="1">The sequence shown here is derived from an EMBL/GenBank/DDBJ whole genome shotgun (WGS) entry which is preliminary data.</text>
</comment>
<dbReference type="Proteomes" id="UP000827976">
    <property type="component" value="Chromosome 4"/>
</dbReference>
<proteinExistence type="predicted"/>
<protein>
    <submittedName>
        <fullName evidence="1">Transferase protein</fullName>
    </submittedName>
</protein>
<organism evidence="1 2">
    <name type="scientific">Dioscorea alata</name>
    <name type="common">Purple yam</name>
    <dbReference type="NCBI Taxonomy" id="55571"/>
    <lineage>
        <taxon>Eukaryota</taxon>
        <taxon>Viridiplantae</taxon>
        <taxon>Streptophyta</taxon>
        <taxon>Embryophyta</taxon>
        <taxon>Tracheophyta</taxon>
        <taxon>Spermatophyta</taxon>
        <taxon>Magnoliopsida</taxon>
        <taxon>Liliopsida</taxon>
        <taxon>Dioscoreales</taxon>
        <taxon>Dioscoreaceae</taxon>
        <taxon>Dioscorea</taxon>
    </lineage>
</organism>
<accession>A0ACB7WAE9</accession>
<evidence type="ECO:0000313" key="1">
    <source>
        <dbReference type="EMBL" id="KAH7684913.1"/>
    </source>
</evidence>
<gene>
    <name evidence="1" type="ORF">IHE45_04G007500</name>
</gene>
<name>A0ACB7WAE9_DIOAL</name>
<dbReference type="EMBL" id="CM037014">
    <property type="protein sequence ID" value="KAH7684913.1"/>
    <property type="molecule type" value="Genomic_DNA"/>
</dbReference>
<keyword evidence="2" id="KW-1185">Reference proteome</keyword>
<reference evidence="2" key="1">
    <citation type="journal article" date="2022" name="Nat. Commun.">
        <title>Chromosome evolution and the genetic basis of agronomically important traits in greater yam.</title>
        <authorList>
            <person name="Bredeson J.V."/>
            <person name="Lyons J.B."/>
            <person name="Oniyinde I.O."/>
            <person name="Okereke N.R."/>
            <person name="Kolade O."/>
            <person name="Nnabue I."/>
            <person name="Nwadili C.O."/>
            <person name="Hribova E."/>
            <person name="Parker M."/>
            <person name="Nwogha J."/>
            <person name="Shu S."/>
            <person name="Carlson J."/>
            <person name="Kariba R."/>
            <person name="Muthemba S."/>
            <person name="Knop K."/>
            <person name="Barton G.J."/>
            <person name="Sherwood A.V."/>
            <person name="Lopez-Montes A."/>
            <person name="Asiedu R."/>
            <person name="Jamnadass R."/>
            <person name="Muchugi A."/>
            <person name="Goodstein D."/>
            <person name="Egesi C.N."/>
            <person name="Featherston J."/>
            <person name="Asfaw A."/>
            <person name="Simpson G.G."/>
            <person name="Dolezel J."/>
            <person name="Hendre P.S."/>
            <person name="Van Deynze A."/>
            <person name="Kumar P.L."/>
            <person name="Obidiegwu J.E."/>
            <person name="Bhattacharjee R."/>
            <person name="Rokhsar D.S."/>
        </authorList>
    </citation>
    <scope>NUCLEOTIDE SEQUENCE [LARGE SCALE GENOMIC DNA]</scope>
    <source>
        <strain evidence="2">cv. TDa95/00328</strain>
    </source>
</reference>
<sequence>MGYSVKKLSETLIVPGEPTPVGKLSLSWIDRYPSHRGMVDTLHVFEHGHNTTPVIIKKALSQALVSYYPLAGRLVKSDSGELEVDCTGDGVLFIEAFANCTLEDVRYLELPLMISKDEILPFPLSENVKAIGALVMMQVTEFECGGYVIGLRFNHTVADGIGAAQFITAVGELARGYRQPVIEPVWCREKLPLLKHLKPGPPPSSNTAKKLIYNTFDISHQYIDNLKMKYHLQTGLNCSKFDIMMAKVWKCRTKAIEPEPELQVHLTFAANTRHLLHQIGKGYYGNCIFPVTVTASSEKIMNSSIVDIVDMIKEAKNELPAKYMKWLKGEMEMDPFQQKNEYDQYVYASDWTKVGFSEIDYGWGVPMYIGPVSMSDDIASCVLLRSPAYKDGARLITRCVKKEHFHAFQSEMMS</sequence>
<keyword evidence="1" id="KW-0808">Transferase</keyword>
<evidence type="ECO:0000313" key="2">
    <source>
        <dbReference type="Proteomes" id="UP000827976"/>
    </source>
</evidence>